<proteinExistence type="predicted"/>
<evidence type="ECO:0000313" key="1">
    <source>
        <dbReference type="EMBL" id="PRQ03655.1"/>
    </source>
</evidence>
<name>A0A2S9YEX0_9BACT</name>
<evidence type="ECO:0000313" key="2">
    <source>
        <dbReference type="Proteomes" id="UP000237968"/>
    </source>
</evidence>
<organism evidence="1 2">
    <name type="scientific">Enhygromyxa salina</name>
    <dbReference type="NCBI Taxonomy" id="215803"/>
    <lineage>
        <taxon>Bacteria</taxon>
        <taxon>Pseudomonadati</taxon>
        <taxon>Myxococcota</taxon>
        <taxon>Polyangia</taxon>
        <taxon>Nannocystales</taxon>
        <taxon>Nannocystaceae</taxon>
        <taxon>Enhygromyxa</taxon>
    </lineage>
</organism>
<dbReference type="AlphaFoldDB" id="A0A2S9YEX0"/>
<sequence length="220" mass="25861">MTMVEILVAMAIVSMMMFGVWRSFSATITATEVTEEVQERYSTIRNSMDRMSAEISSAYLSFNRRPEETRHYTLFEGRSSTSGDSLTFSSFAHLRIRRDANESDQTVIQYFLAEDAEDSKRTHLYRRETRRLTGDLPEDLRRYAPAYVMCEDVESLEFRYWDPSREDWLDEWRTTAIDQQPDRLPPRVEIKMGIKGEDNEIQYFVTQTTLPMQEKIDLGK</sequence>
<dbReference type="InterPro" id="IPR045584">
    <property type="entry name" value="Pilin-like"/>
</dbReference>
<dbReference type="Proteomes" id="UP000237968">
    <property type="component" value="Unassembled WGS sequence"/>
</dbReference>
<protein>
    <submittedName>
        <fullName evidence="1">Pseudopilin GspJ</fullName>
    </submittedName>
</protein>
<keyword evidence="2" id="KW-1185">Reference proteome</keyword>
<comment type="caution">
    <text evidence="1">The sequence shown here is derived from an EMBL/GenBank/DDBJ whole genome shotgun (WGS) entry which is preliminary data.</text>
</comment>
<reference evidence="1 2" key="1">
    <citation type="submission" date="2018-03" db="EMBL/GenBank/DDBJ databases">
        <title>Draft Genome Sequences of the Obligatory Marine Myxobacteria Enhygromyxa salina SWB005.</title>
        <authorList>
            <person name="Poehlein A."/>
            <person name="Moghaddam J.A."/>
            <person name="Harms H."/>
            <person name="Alanjari M."/>
            <person name="Koenig G.M."/>
            <person name="Daniel R."/>
            <person name="Schaeberle T.F."/>
        </authorList>
    </citation>
    <scope>NUCLEOTIDE SEQUENCE [LARGE SCALE GENOMIC DNA]</scope>
    <source>
        <strain evidence="1 2">SWB005</strain>
    </source>
</reference>
<dbReference type="EMBL" id="PVNK01000072">
    <property type="protein sequence ID" value="PRQ03655.1"/>
    <property type="molecule type" value="Genomic_DNA"/>
</dbReference>
<accession>A0A2S9YEX0</accession>
<gene>
    <name evidence="1" type="ORF">ENSA5_13480</name>
</gene>
<dbReference type="SUPFAM" id="SSF54523">
    <property type="entry name" value="Pili subunits"/>
    <property type="match status" value="1"/>
</dbReference>